<dbReference type="Gene3D" id="2.40.50.100">
    <property type="match status" value="1"/>
</dbReference>
<dbReference type="SUPFAM" id="SSF111369">
    <property type="entry name" value="HlyD-like secretion proteins"/>
    <property type="match status" value="1"/>
</dbReference>
<dbReference type="EMBL" id="POWG01000004">
    <property type="protein sequence ID" value="PNQ99872.1"/>
    <property type="molecule type" value="Genomic_DNA"/>
</dbReference>
<dbReference type="GO" id="GO:1990281">
    <property type="term" value="C:efflux pump complex"/>
    <property type="evidence" value="ECO:0007669"/>
    <property type="project" value="TreeGrafter"/>
</dbReference>
<evidence type="ECO:0000259" key="5">
    <source>
        <dbReference type="Pfam" id="PF25917"/>
    </source>
</evidence>
<dbReference type="OrthoDB" id="9791520at2"/>
<accession>A0A2K1G505</accession>
<comment type="caution">
    <text evidence="6">The sequence shown here is derived from an EMBL/GenBank/DDBJ whole genome shotgun (WGS) entry which is preliminary data.</text>
</comment>
<dbReference type="PANTHER" id="PTHR30469:SF33">
    <property type="entry name" value="SLR1207 PROTEIN"/>
    <property type="match status" value="1"/>
</dbReference>
<dbReference type="Pfam" id="PF25917">
    <property type="entry name" value="BSH_RND"/>
    <property type="match status" value="1"/>
</dbReference>
<reference evidence="6 7" key="1">
    <citation type="submission" date="2018-01" db="EMBL/GenBank/DDBJ databases">
        <title>Whole genome sequence of Azospirillum brasilense REC3 isolated from strawberry roots.</title>
        <authorList>
            <person name="Fontana C.A."/>
            <person name="Salazar S.M."/>
            <person name="Bassi D."/>
            <person name="Puglisi E."/>
            <person name="Lovaisa N.C."/>
            <person name="Toffoli L.M."/>
            <person name="Pedraza R."/>
            <person name="Cocconcelli P.S."/>
        </authorList>
    </citation>
    <scope>NUCLEOTIDE SEQUENCE [LARGE SCALE GENOMIC DNA]</scope>
    <source>
        <strain evidence="6 7">REC3</strain>
        <plasmid evidence="6">p2unnamed</plasmid>
    </source>
</reference>
<dbReference type="GO" id="GO:0030313">
    <property type="term" value="C:cell envelope"/>
    <property type="evidence" value="ECO:0007669"/>
    <property type="project" value="UniProtKB-SubCell"/>
</dbReference>
<gene>
    <name evidence="6" type="ORF">C1S70_05795</name>
</gene>
<comment type="similarity">
    <text evidence="1">Belongs to the membrane fusion protein (MFP) (TC 8.A.1) family.</text>
</comment>
<dbReference type="GO" id="GO:1990195">
    <property type="term" value="C:macrolide transmembrane transporter complex"/>
    <property type="evidence" value="ECO:0007669"/>
    <property type="project" value="InterPro"/>
</dbReference>
<feature type="region of interest" description="Disordered" evidence="4">
    <location>
        <begin position="274"/>
        <end position="293"/>
    </location>
</feature>
<dbReference type="Gene3D" id="2.40.420.20">
    <property type="match status" value="1"/>
</dbReference>
<organism evidence="6 7">
    <name type="scientific">Azospirillum argentinense</name>
    <dbReference type="NCBI Taxonomy" id="2970906"/>
    <lineage>
        <taxon>Bacteria</taxon>
        <taxon>Pseudomonadati</taxon>
        <taxon>Pseudomonadota</taxon>
        <taxon>Alphaproteobacteria</taxon>
        <taxon>Rhodospirillales</taxon>
        <taxon>Azospirillaceae</taxon>
        <taxon>Azospirillum</taxon>
    </lineage>
</organism>
<dbReference type="InterPro" id="IPR006143">
    <property type="entry name" value="RND_pump_MFP"/>
</dbReference>
<evidence type="ECO:0000256" key="2">
    <source>
        <dbReference type="ARBA" id="ARBA00023054"/>
    </source>
</evidence>
<evidence type="ECO:0000256" key="4">
    <source>
        <dbReference type="SAM" id="MobiDB-lite"/>
    </source>
</evidence>
<dbReference type="AlphaFoldDB" id="A0A2K1G505"/>
<feature type="domain" description="Multidrug resistance protein MdtA-like barrel-sandwich hybrid" evidence="5">
    <location>
        <begin position="73"/>
        <end position="225"/>
    </location>
</feature>
<dbReference type="PANTHER" id="PTHR30469">
    <property type="entry name" value="MULTIDRUG RESISTANCE PROTEIN MDTA"/>
    <property type="match status" value="1"/>
</dbReference>
<dbReference type="Gene3D" id="2.40.30.170">
    <property type="match status" value="1"/>
</dbReference>
<geneLocation type="plasmid" evidence="6">
    <name>p2unnamed</name>
</geneLocation>
<name>A0A2K1G505_9PROT</name>
<evidence type="ECO:0000313" key="7">
    <source>
        <dbReference type="Proteomes" id="UP000236268"/>
    </source>
</evidence>
<dbReference type="NCBIfam" id="TIGR01730">
    <property type="entry name" value="RND_mfp"/>
    <property type="match status" value="1"/>
</dbReference>
<dbReference type="Proteomes" id="UP000236268">
    <property type="component" value="Unassembled WGS sequence"/>
</dbReference>
<dbReference type="InterPro" id="IPR030190">
    <property type="entry name" value="MacA_alpha-hairpin_sf"/>
</dbReference>
<sequence>MVMTARRSAAASGSRRGVRRGLAAAALVLGGLASAALLRPADPAASAEVAVVGRGTVEDTVTALGKIQPRAYVDVGAQVSGQLTRLHVTVGQMVREGDLLAEIDPALQQAKVEAGRAERARLTALLAEQRARADFAEAQLARQAALRRSGSGRGEAFDQARMEARIAAAQVEATQAQIRQTDSTLQADEAQLGYTRIYAPMSGTLIAVDARQGQTINSAYEAPVLMRIADLSAMTVWTQVSEADVTRLRDGMPLYFTTLGHPGRRWTARLQEILPAPPKPPTTGNGGGSSASGGGGAANSVVLYTALFEIANDRGELRPDMTAQVFFVAAAARDAVTVPVAALTPAIPTPAAPTPADEAAERHRVTLIGSGGAIETREVRVGVRDRFNAQILEGLAEGERIVVGWKTDDGRPPKIGFRL</sequence>
<dbReference type="GO" id="GO:0015562">
    <property type="term" value="F:efflux transmembrane transporter activity"/>
    <property type="evidence" value="ECO:0007669"/>
    <property type="project" value="TreeGrafter"/>
</dbReference>
<evidence type="ECO:0000256" key="1">
    <source>
        <dbReference type="ARBA" id="ARBA00009477"/>
    </source>
</evidence>
<dbReference type="GO" id="GO:0019898">
    <property type="term" value="C:extrinsic component of membrane"/>
    <property type="evidence" value="ECO:0007669"/>
    <property type="project" value="InterPro"/>
</dbReference>
<evidence type="ECO:0000256" key="3">
    <source>
        <dbReference type="SAM" id="Coils"/>
    </source>
</evidence>
<feature type="compositionally biased region" description="Gly residues" evidence="4">
    <location>
        <begin position="284"/>
        <end position="293"/>
    </location>
</feature>
<protein>
    <submittedName>
        <fullName evidence="6">Efflux RND transporter periplasmic adaptor subunit</fullName>
    </submittedName>
</protein>
<feature type="coiled-coil region" evidence="3">
    <location>
        <begin position="119"/>
        <end position="146"/>
    </location>
</feature>
<keyword evidence="2 3" id="KW-0175">Coiled coil</keyword>
<keyword evidence="6" id="KW-0614">Plasmid</keyword>
<dbReference type="Gene3D" id="6.10.140.1990">
    <property type="match status" value="1"/>
</dbReference>
<evidence type="ECO:0000313" key="6">
    <source>
        <dbReference type="EMBL" id="PNQ99872.1"/>
    </source>
</evidence>
<dbReference type="InterPro" id="IPR058625">
    <property type="entry name" value="MdtA-like_BSH"/>
</dbReference>
<dbReference type="GO" id="GO:1990961">
    <property type="term" value="P:xenobiotic detoxification by transmembrane export across the plasma membrane"/>
    <property type="evidence" value="ECO:0007669"/>
    <property type="project" value="InterPro"/>
</dbReference>
<proteinExistence type="inferred from homology"/>